<evidence type="ECO:0000313" key="11">
    <source>
        <dbReference type="Proteomes" id="UP001432128"/>
    </source>
</evidence>
<comment type="subcellular location">
    <subcellularLocation>
        <location evidence="1">Cell membrane</location>
        <topology evidence="1">Multi-pass membrane protein</topology>
    </subcellularLocation>
</comment>
<dbReference type="PANTHER" id="PTHR34390">
    <property type="entry name" value="UPF0442 PROTEIN YJJB-RELATED"/>
    <property type="match status" value="1"/>
</dbReference>
<dbReference type="Pfam" id="PF12821">
    <property type="entry name" value="ThrE_2"/>
    <property type="match status" value="1"/>
</dbReference>
<dbReference type="GO" id="GO:0005886">
    <property type="term" value="C:plasma membrane"/>
    <property type="evidence" value="ECO:0007669"/>
    <property type="project" value="UniProtKB-SubCell"/>
</dbReference>
<dbReference type="InterPro" id="IPR024528">
    <property type="entry name" value="ThrE_2"/>
</dbReference>
<feature type="transmembrane region" description="Helical" evidence="7">
    <location>
        <begin position="208"/>
        <end position="228"/>
    </location>
</feature>
<feature type="domain" description="Threonine/Serine exporter ThrE" evidence="9">
    <location>
        <begin position="322"/>
        <end position="445"/>
    </location>
</feature>
<evidence type="ECO:0000256" key="5">
    <source>
        <dbReference type="ARBA" id="ARBA00023136"/>
    </source>
</evidence>
<dbReference type="PANTHER" id="PTHR34390:SF2">
    <property type="entry name" value="SUCCINATE TRANSPORTER SUBUNIT YJJP-RELATED"/>
    <property type="match status" value="1"/>
</dbReference>
<keyword evidence="4 7" id="KW-1133">Transmembrane helix</keyword>
<feature type="transmembrane region" description="Helical" evidence="7">
    <location>
        <begin position="424"/>
        <end position="448"/>
    </location>
</feature>
<reference evidence="10 11" key="1">
    <citation type="submission" date="2022-10" db="EMBL/GenBank/DDBJ databases">
        <title>The complete genomes of actinobacterial strains from the NBC collection.</title>
        <authorList>
            <person name="Joergensen T.S."/>
            <person name="Alvarez Arevalo M."/>
            <person name="Sterndorff E.B."/>
            <person name="Faurdal D."/>
            <person name="Vuksanovic O."/>
            <person name="Mourched A.-S."/>
            <person name="Charusanti P."/>
            <person name="Shaw S."/>
            <person name="Blin K."/>
            <person name="Weber T."/>
        </authorList>
    </citation>
    <scope>NUCLEOTIDE SEQUENCE [LARGE SCALE GENOMIC DNA]</scope>
    <source>
        <strain evidence="10 11">NBC_00319</strain>
    </source>
</reference>
<feature type="domain" description="Threonine/serine exporter-like N-terminal" evidence="8">
    <location>
        <begin position="49"/>
        <end position="294"/>
    </location>
</feature>
<dbReference type="EMBL" id="CP108021">
    <property type="protein sequence ID" value="WUM19343.1"/>
    <property type="molecule type" value="Genomic_DNA"/>
</dbReference>
<feature type="transmembrane region" description="Helical" evidence="7">
    <location>
        <begin position="340"/>
        <end position="361"/>
    </location>
</feature>
<feature type="transmembrane region" description="Helical" evidence="7">
    <location>
        <begin position="240"/>
        <end position="259"/>
    </location>
</feature>
<feature type="transmembrane region" description="Helical" evidence="7">
    <location>
        <begin position="367"/>
        <end position="384"/>
    </location>
</feature>
<protein>
    <submittedName>
        <fullName evidence="10">Threonine/serine exporter family protein</fullName>
    </submittedName>
</protein>
<evidence type="ECO:0000256" key="2">
    <source>
        <dbReference type="ARBA" id="ARBA00022475"/>
    </source>
</evidence>
<keyword evidence="3 7" id="KW-0812">Transmembrane</keyword>
<sequence>MAEYIRRMLRPLAGSRRATIDTIEPLTSPLSPRQPVDLTDDAAVTEVLDLAIKVGSVLLDSGTGAIDTQTQIRFVAGMFGVERADVDVTYNTIMVSARRGSSMPPVTAMRTVHYRSLDFTRLAQVDRLIRKIRSLAVTPGEAHEVIDDIISSPHPYARWIATLAWSTMAAALSVTLGGGWLVAVVAFLTTAFIDRMNRFLNRWGTPQFFQQVAGGFIAVIPAALVFRYQEALGVAISPSLVIAAGVIVLLSGLSLVGSVQDAITGAPITGVARFFELLILTGGIISGVSVALRLLEGTGTYLPTITSTTTLGLTDAPAQIIGGGVAAAAFALGSYAETRALTVAFAGGLIGAMVSAAAALIDIGAVIAGGLAAVTVGFVGGLLARRALTPPLVVAVAGITPLLPGLAVYRGLYGFLNEQTLDGFTALASALGIGAALAAGVTLGEFLARTLRRPRIPTRPTRALLTARSALRPKRFTRDADDPPPVPDDVAVTEPMRALRADSGSFARITADDLTARADR</sequence>
<evidence type="ECO:0000256" key="3">
    <source>
        <dbReference type="ARBA" id="ARBA00022692"/>
    </source>
</evidence>
<gene>
    <name evidence="10" type="ORF">OG579_16785</name>
</gene>
<organism evidence="10 11">
    <name type="scientific">Williamsia herbipolensis</name>
    <dbReference type="NCBI Taxonomy" id="1603258"/>
    <lineage>
        <taxon>Bacteria</taxon>
        <taxon>Bacillati</taxon>
        <taxon>Actinomycetota</taxon>
        <taxon>Actinomycetes</taxon>
        <taxon>Mycobacteriales</taxon>
        <taxon>Nocardiaceae</taxon>
        <taxon>Williamsia</taxon>
    </lineage>
</organism>
<evidence type="ECO:0000256" key="1">
    <source>
        <dbReference type="ARBA" id="ARBA00004651"/>
    </source>
</evidence>
<name>A0AAU4JZV2_9NOCA</name>
<feature type="transmembrane region" description="Helical" evidence="7">
    <location>
        <begin position="163"/>
        <end position="188"/>
    </location>
</feature>
<accession>A0AAU4JZV2</accession>
<dbReference type="GO" id="GO:0015744">
    <property type="term" value="P:succinate transport"/>
    <property type="evidence" value="ECO:0007669"/>
    <property type="project" value="TreeGrafter"/>
</dbReference>
<evidence type="ECO:0000259" key="8">
    <source>
        <dbReference type="Pfam" id="PF06738"/>
    </source>
</evidence>
<evidence type="ECO:0000313" key="10">
    <source>
        <dbReference type="EMBL" id="WUM19343.1"/>
    </source>
</evidence>
<comment type="similarity">
    <text evidence="6">Belongs to the ThrE exporter (TC 2.A.79) family.</text>
</comment>
<feature type="transmembrane region" description="Helical" evidence="7">
    <location>
        <begin position="271"/>
        <end position="295"/>
    </location>
</feature>
<feature type="transmembrane region" description="Helical" evidence="7">
    <location>
        <begin position="391"/>
        <end position="412"/>
    </location>
</feature>
<dbReference type="RefSeq" id="WP_328856852.1">
    <property type="nucleotide sequence ID" value="NZ_CP108021.1"/>
</dbReference>
<dbReference type="Proteomes" id="UP001432128">
    <property type="component" value="Chromosome"/>
</dbReference>
<keyword evidence="11" id="KW-1185">Reference proteome</keyword>
<keyword evidence="2" id="KW-1003">Cell membrane</keyword>
<evidence type="ECO:0000256" key="7">
    <source>
        <dbReference type="SAM" id="Phobius"/>
    </source>
</evidence>
<proteinExistence type="inferred from homology"/>
<dbReference type="AlphaFoldDB" id="A0AAU4JZV2"/>
<evidence type="ECO:0000256" key="4">
    <source>
        <dbReference type="ARBA" id="ARBA00022989"/>
    </source>
</evidence>
<keyword evidence="5 7" id="KW-0472">Membrane</keyword>
<evidence type="ECO:0000256" key="6">
    <source>
        <dbReference type="ARBA" id="ARBA00034125"/>
    </source>
</evidence>
<dbReference type="InterPro" id="IPR010619">
    <property type="entry name" value="ThrE-like_N"/>
</dbReference>
<dbReference type="InterPro" id="IPR050539">
    <property type="entry name" value="ThrE_Dicarb/AminoAcid_Exp"/>
</dbReference>
<dbReference type="KEGG" id="whr:OG579_16785"/>
<dbReference type="Pfam" id="PF06738">
    <property type="entry name" value="ThrE"/>
    <property type="match status" value="1"/>
</dbReference>
<dbReference type="GO" id="GO:0022857">
    <property type="term" value="F:transmembrane transporter activity"/>
    <property type="evidence" value="ECO:0007669"/>
    <property type="project" value="InterPro"/>
</dbReference>
<evidence type="ECO:0000259" key="9">
    <source>
        <dbReference type="Pfam" id="PF12821"/>
    </source>
</evidence>